<sequence length="101" mass="12521">MQLPKFLLPMMTRTDLSLLLLSYPRRRRLYLLFLLHMKTQSNKSIIQNQTRLYPNPQLTHHFESLFIYLRHRYGHRWRQKQRPKCKETNFNNEVLKHSQEI</sequence>
<accession>A0A8T1Q090</accession>
<dbReference type="Proteomes" id="UP000811609">
    <property type="component" value="Chromosome 7"/>
</dbReference>
<keyword evidence="2" id="KW-1185">Reference proteome</keyword>
<dbReference type="AlphaFoldDB" id="A0A8T1Q090"/>
<organism evidence="1 2">
    <name type="scientific">Carya illinoinensis</name>
    <name type="common">Pecan</name>
    <dbReference type="NCBI Taxonomy" id="32201"/>
    <lineage>
        <taxon>Eukaryota</taxon>
        <taxon>Viridiplantae</taxon>
        <taxon>Streptophyta</taxon>
        <taxon>Embryophyta</taxon>
        <taxon>Tracheophyta</taxon>
        <taxon>Spermatophyta</taxon>
        <taxon>Magnoliopsida</taxon>
        <taxon>eudicotyledons</taxon>
        <taxon>Gunneridae</taxon>
        <taxon>Pentapetalae</taxon>
        <taxon>rosids</taxon>
        <taxon>fabids</taxon>
        <taxon>Fagales</taxon>
        <taxon>Juglandaceae</taxon>
        <taxon>Carya</taxon>
    </lineage>
</organism>
<proteinExistence type="predicted"/>
<evidence type="ECO:0000313" key="2">
    <source>
        <dbReference type="Proteomes" id="UP000811609"/>
    </source>
</evidence>
<dbReference type="EMBL" id="CM031815">
    <property type="protein sequence ID" value="KAG6647878.1"/>
    <property type="molecule type" value="Genomic_DNA"/>
</dbReference>
<comment type="caution">
    <text evidence="1">The sequence shown here is derived from an EMBL/GenBank/DDBJ whole genome shotgun (WGS) entry which is preliminary data.</text>
</comment>
<reference evidence="1" key="1">
    <citation type="submission" date="2020-12" db="EMBL/GenBank/DDBJ databases">
        <title>WGS assembly of Carya illinoinensis cv. Pawnee.</title>
        <authorList>
            <person name="Platts A."/>
            <person name="Shu S."/>
            <person name="Wright S."/>
            <person name="Barry K."/>
            <person name="Edger P."/>
            <person name="Pires J.C."/>
            <person name="Schmutz J."/>
        </authorList>
    </citation>
    <scope>NUCLEOTIDE SEQUENCE</scope>
    <source>
        <tissue evidence="1">Leaf</tissue>
    </source>
</reference>
<gene>
    <name evidence="1" type="ORF">CIPAW_07G108600</name>
</gene>
<evidence type="ECO:0000313" key="1">
    <source>
        <dbReference type="EMBL" id="KAG6647878.1"/>
    </source>
</evidence>
<protein>
    <submittedName>
        <fullName evidence="1">Uncharacterized protein</fullName>
    </submittedName>
</protein>
<name>A0A8T1Q090_CARIL</name>